<accession>A0ABS4CYA8</accession>
<dbReference type="Proteomes" id="UP000674416">
    <property type="component" value="Unassembled WGS sequence"/>
</dbReference>
<comment type="caution">
    <text evidence="2">The sequence shown here is derived from an EMBL/GenBank/DDBJ whole genome shotgun (WGS) entry which is preliminary data.</text>
</comment>
<evidence type="ECO:0000313" key="2">
    <source>
        <dbReference type="EMBL" id="MBP1082361.1"/>
    </source>
</evidence>
<dbReference type="RefSeq" id="WP_211086187.1">
    <property type="nucleotide sequence ID" value="NZ_JAFDST010000003.1"/>
</dbReference>
<sequence length="387" mass="44265">MLIERLNLMDMQQAMNYLGVSRATIDRWRKDKDLPFFKIGKEVLFNKNELEEWIYAHSIKKQNEVTTVTIGYQSGTAHMWTALLMKELKYFEEELYVHFPSQRVLIKWCNASSGLELVELMIKGEVQIASLGDYPMTICNELSKLLPNFNSVILGFDGKTRNGSGISFVTPKDKKNNLEVLLQSPISTVSNSSAYIRLQSFLSTLGEEVHPKVVYKPMNESMESIVQQQIGCSVMWEPYPSLISYYGTGEIFVDEAKGGDYLTGIVSEESWIRNHEGVTISYLKAHLRTHQLIRNNPEKAAQILSVCTNIPFDVVFQIISKVRWDSTIYNRDLETLNKISSNTMKHVNDSNPFLVKAEYLQSAIEELNLPVIQQPIIQGEWSIDILY</sequence>
<protein>
    <submittedName>
        <fullName evidence="2">NitT/TauT family transport system substrate-binding protein</fullName>
    </submittedName>
</protein>
<dbReference type="PANTHER" id="PTHR30024:SF45">
    <property type="entry name" value="ABC TRANSPORTER SUBSTRATE-BINDING PROTEIN"/>
    <property type="match status" value="1"/>
</dbReference>
<dbReference type="PANTHER" id="PTHR30024">
    <property type="entry name" value="ALIPHATIC SULFONATES-BINDING PROTEIN-RELATED"/>
    <property type="match status" value="1"/>
</dbReference>
<evidence type="ECO:0000259" key="1">
    <source>
        <dbReference type="Pfam" id="PF12728"/>
    </source>
</evidence>
<dbReference type="EMBL" id="JAFDST010000003">
    <property type="protein sequence ID" value="MBP1082361.1"/>
    <property type="molecule type" value="Genomic_DNA"/>
</dbReference>
<evidence type="ECO:0000313" key="3">
    <source>
        <dbReference type="Proteomes" id="UP000674416"/>
    </source>
</evidence>
<feature type="domain" description="Helix-turn-helix" evidence="1">
    <location>
        <begin position="8"/>
        <end position="54"/>
    </location>
</feature>
<reference evidence="2 3" key="1">
    <citation type="submission" date="2021-01" db="EMBL/GenBank/DDBJ databases">
        <title>Genomic Encyclopedia of Type Strains, Phase IV (KMG-IV): sequencing the most valuable type-strain genomes for metagenomic binning, comparative biology and taxonomic classification.</title>
        <authorList>
            <person name="Goeker M."/>
        </authorList>
    </citation>
    <scope>NUCLEOTIDE SEQUENCE [LARGE SCALE GENOMIC DNA]</scope>
    <source>
        <strain evidence="2 3">DSM 103394</strain>
    </source>
</reference>
<dbReference type="SUPFAM" id="SSF53850">
    <property type="entry name" value="Periplasmic binding protein-like II"/>
    <property type="match status" value="1"/>
</dbReference>
<dbReference type="Gene3D" id="3.40.190.10">
    <property type="entry name" value="Periplasmic binding protein-like II"/>
    <property type="match status" value="2"/>
</dbReference>
<name>A0ABS4CYA8_9BACI</name>
<dbReference type="InterPro" id="IPR036388">
    <property type="entry name" value="WH-like_DNA-bd_sf"/>
</dbReference>
<gene>
    <name evidence="2" type="ORF">JOC74_002864</name>
</gene>
<dbReference type="Gene3D" id="1.10.10.10">
    <property type="entry name" value="Winged helix-like DNA-binding domain superfamily/Winged helix DNA-binding domain"/>
    <property type="match status" value="1"/>
</dbReference>
<dbReference type="NCBIfam" id="TIGR01764">
    <property type="entry name" value="excise"/>
    <property type="match status" value="1"/>
</dbReference>
<dbReference type="SUPFAM" id="SSF46955">
    <property type="entry name" value="Putative DNA-binding domain"/>
    <property type="match status" value="1"/>
</dbReference>
<proteinExistence type="predicted"/>
<dbReference type="InterPro" id="IPR041657">
    <property type="entry name" value="HTH_17"/>
</dbReference>
<dbReference type="InterPro" id="IPR010093">
    <property type="entry name" value="SinI_DNA-bd"/>
</dbReference>
<organism evidence="2 3">
    <name type="scientific">Bacillus capparidis</name>
    <dbReference type="NCBI Taxonomy" id="1840411"/>
    <lineage>
        <taxon>Bacteria</taxon>
        <taxon>Bacillati</taxon>
        <taxon>Bacillota</taxon>
        <taxon>Bacilli</taxon>
        <taxon>Bacillales</taxon>
        <taxon>Bacillaceae</taxon>
        <taxon>Bacillus</taxon>
    </lineage>
</organism>
<dbReference type="InterPro" id="IPR009061">
    <property type="entry name" value="DNA-bd_dom_put_sf"/>
</dbReference>
<keyword evidence="3" id="KW-1185">Reference proteome</keyword>
<dbReference type="Pfam" id="PF12728">
    <property type="entry name" value="HTH_17"/>
    <property type="match status" value="1"/>
</dbReference>